<feature type="domain" description="Thiamine pyrophosphate enzyme N-terminal TPP-binding" evidence="9">
    <location>
        <begin position="18"/>
        <end position="131"/>
    </location>
</feature>
<dbReference type="InterPro" id="IPR011766">
    <property type="entry name" value="TPP_enzyme_TPP-bd"/>
</dbReference>
<dbReference type="GO" id="GO:0000287">
    <property type="term" value="F:magnesium ion binding"/>
    <property type="evidence" value="ECO:0007669"/>
    <property type="project" value="InterPro"/>
</dbReference>
<keyword evidence="5 6" id="KW-0786">Thiamine pyrophosphate</keyword>
<dbReference type="InterPro" id="IPR000399">
    <property type="entry name" value="TPP-bd_CS"/>
</dbReference>
<comment type="cofactor">
    <cofactor evidence="2">
        <name>thiamine diphosphate</name>
        <dbReference type="ChEBI" id="CHEBI:58937"/>
    </cofactor>
</comment>
<dbReference type="GO" id="GO:0009099">
    <property type="term" value="P:L-valine biosynthetic process"/>
    <property type="evidence" value="ECO:0007669"/>
    <property type="project" value="TreeGrafter"/>
</dbReference>
<evidence type="ECO:0000256" key="5">
    <source>
        <dbReference type="ARBA" id="ARBA00023052"/>
    </source>
</evidence>
<reference evidence="10 11" key="1">
    <citation type="journal article" date="2018" name="Front. Microbiol.">
        <title>Genome-Wide Analysis of Corynespora cassiicola Leaf Fall Disease Putative Effectors.</title>
        <authorList>
            <person name="Lopez D."/>
            <person name="Ribeiro S."/>
            <person name="Label P."/>
            <person name="Fumanal B."/>
            <person name="Venisse J.S."/>
            <person name="Kohler A."/>
            <person name="de Oliveira R.R."/>
            <person name="Labutti K."/>
            <person name="Lipzen A."/>
            <person name="Lail K."/>
            <person name="Bauer D."/>
            <person name="Ohm R.A."/>
            <person name="Barry K.W."/>
            <person name="Spatafora J."/>
            <person name="Grigoriev I.V."/>
            <person name="Martin F.M."/>
            <person name="Pujade-Renaud V."/>
        </authorList>
    </citation>
    <scope>NUCLEOTIDE SEQUENCE [LARGE SCALE GENOMIC DNA]</scope>
    <source>
        <strain evidence="10 11">Philippines</strain>
    </source>
</reference>
<dbReference type="InterPro" id="IPR029061">
    <property type="entry name" value="THDP-binding"/>
</dbReference>
<comment type="cofactor">
    <cofactor evidence="1">
        <name>Mg(2+)</name>
        <dbReference type="ChEBI" id="CHEBI:18420"/>
    </cofactor>
</comment>
<dbReference type="PROSITE" id="PS00187">
    <property type="entry name" value="TPP_ENZYMES"/>
    <property type="match status" value="1"/>
</dbReference>
<dbReference type="AlphaFoldDB" id="A0A2T2NVQ7"/>
<comment type="similarity">
    <text evidence="3 6">Belongs to the TPP enzyme family.</text>
</comment>
<evidence type="ECO:0000313" key="10">
    <source>
        <dbReference type="EMBL" id="PSN69366.1"/>
    </source>
</evidence>
<dbReference type="PANTHER" id="PTHR18968">
    <property type="entry name" value="THIAMINE PYROPHOSPHATE ENZYMES"/>
    <property type="match status" value="1"/>
</dbReference>
<dbReference type="GO" id="GO:0005948">
    <property type="term" value="C:acetolactate synthase complex"/>
    <property type="evidence" value="ECO:0007669"/>
    <property type="project" value="TreeGrafter"/>
</dbReference>
<evidence type="ECO:0000256" key="4">
    <source>
        <dbReference type="ARBA" id="ARBA00022723"/>
    </source>
</evidence>
<dbReference type="SUPFAM" id="SSF52518">
    <property type="entry name" value="Thiamin diphosphate-binding fold (THDP-binding)"/>
    <property type="match status" value="2"/>
</dbReference>
<keyword evidence="4" id="KW-0479">Metal-binding</keyword>
<evidence type="ECO:0000259" key="7">
    <source>
        <dbReference type="Pfam" id="PF00205"/>
    </source>
</evidence>
<protein>
    <submittedName>
        <fullName evidence="10">Acetolactate synthase I/II/III large subunit</fullName>
    </submittedName>
</protein>
<evidence type="ECO:0000256" key="2">
    <source>
        <dbReference type="ARBA" id="ARBA00001964"/>
    </source>
</evidence>
<gene>
    <name evidence="10" type="ORF">BS50DRAFT_340803</name>
</gene>
<dbReference type="OrthoDB" id="10006023at2759"/>
<dbReference type="InterPro" id="IPR012000">
    <property type="entry name" value="Thiamin_PyroP_enz_cen_dom"/>
</dbReference>
<dbReference type="Gene3D" id="3.40.50.1220">
    <property type="entry name" value="TPP-binding domain"/>
    <property type="match status" value="1"/>
</dbReference>
<evidence type="ECO:0000313" key="11">
    <source>
        <dbReference type="Proteomes" id="UP000240883"/>
    </source>
</evidence>
<keyword evidence="11" id="KW-1185">Reference proteome</keyword>
<dbReference type="PANTHER" id="PTHR18968:SF166">
    <property type="entry name" value="2-HYDROXYACYL-COA LYASE 2"/>
    <property type="match status" value="1"/>
</dbReference>
<dbReference type="InterPro" id="IPR045229">
    <property type="entry name" value="TPP_enz"/>
</dbReference>
<evidence type="ECO:0000256" key="6">
    <source>
        <dbReference type="RuleBase" id="RU362132"/>
    </source>
</evidence>
<dbReference type="CDD" id="cd07035">
    <property type="entry name" value="TPP_PYR_POX_like"/>
    <property type="match status" value="1"/>
</dbReference>
<dbReference type="InterPro" id="IPR012001">
    <property type="entry name" value="Thiamin_PyroP_enz_TPP-bd_dom"/>
</dbReference>
<dbReference type="SUPFAM" id="SSF52467">
    <property type="entry name" value="DHS-like NAD/FAD-binding domain"/>
    <property type="match status" value="1"/>
</dbReference>
<evidence type="ECO:0000256" key="1">
    <source>
        <dbReference type="ARBA" id="ARBA00001946"/>
    </source>
</evidence>
<dbReference type="Gene3D" id="3.40.50.970">
    <property type="match status" value="2"/>
</dbReference>
<dbReference type="InterPro" id="IPR029035">
    <property type="entry name" value="DHS-like_NAD/FAD-binding_dom"/>
</dbReference>
<dbReference type="Proteomes" id="UP000240883">
    <property type="component" value="Unassembled WGS sequence"/>
</dbReference>
<accession>A0A2T2NVQ7</accession>
<evidence type="ECO:0000259" key="8">
    <source>
        <dbReference type="Pfam" id="PF02775"/>
    </source>
</evidence>
<dbReference type="GO" id="GO:0030976">
    <property type="term" value="F:thiamine pyrophosphate binding"/>
    <property type="evidence" value="ECO:0007669"/>
    <property type="project" value="InterPro"/>
</dbReference>
<dbReference type="GO" id="GO:0009097">
    <property type="term" value="P:isoleucine biosynthetic process"/>
    <property type="evidence" value="ECO:0007669"/>
    <property type="project" value="TreeGrafter"/>
</dbReference>
<dbReference type="Pfam" id="PF02776">
    <property type="entry name" value="TPP_enzyme_N"/>
    <property type="match status" value="1"/>
</dbReference>
<dbReference type="GO" id="GO:0003984">
    <property type="term" value="F:acetolactate synthase activity"/>
    <property type="evidence" value="ECO:0007669"/>
    <property type="project" value="TreeGrafter"/>
</dbReference>
<name>A0A2T2NVQ7_CORCC</name>
<evidence type="ECO:0000259" key="9">
    <source>
        <dbReference type="Pfam" id="PF02776"/>
    </source>
</evidence>
<dbReference type="STRING" id="1448308.A0A2T2NVQ7"/>
<sequence>MTSHKLDLQQPQGRELLGGDLLAQCLHQLGVRVAFGLHGGHLDAFLMGCADMGIDLIDTRHETVAVQAAEGYSKVTGKTGCCFVTANSGFCNGLPGLATAFADRSPIFCVTSSPPLRDAETNALQGFHDQVVLSKPITKFCHRVTNVEEIPRIVSLAWRATTSGAPGPVLVDFPIDILFSPVLKESIAWGGITAPPVSLPGPDPASIKETLKLLKEASRPAIIVGTGARGAVEQISALATKLGLPIFHSLKFSTGIPTNHPFHAGIASGLALLAATQKPQPDLILLLGARSGFLLGGRSGAILPTSNCKIVQIDIDGSEIGRSEHVSLGIVSDISLAISALNTEAQNAEAFRAKEDWIRTALSLKTFRAPHNESESKLDAQNGHLHPYHAIKQLYHYLPSGSIISIDGGEAGGWAMQLLSETSARLSMNATGYLGFLGNGWGYSLGAAVADPSRLVVNIQGDGSAGFHLAELDTFKKFNLRILTVIVNNSVWGMSLSGQNLIYGKTTEKRPASKLRPETRYDVIAQGFGMPGILIDATNQLPQSPLDDRKKGWLELGPDGEEKVKKVMNGIGAAVDEIVHSAGPGLIDLRVSDKPAHDSTKSMVNPTDDPDVIVVPYYDNLPRPYYKKAVL</sequence>
<dbReference type="Pfam" id="PF00205">
    <property type="entry name" value="TPP_enzyme_M"/>
    <property type="match status" value="1"/>
</dbReference>
<dbReference type="GO" id="GO:0050660">
    <property type="term" value="F:flavin adenine dinucleotide binding"/>
    <property type="evidence" value="ECO:0007669"/>
    <property type="project" value="TreeGrafter"/>
</dbReference>
<feature type="domain" description="Thiamine pyrophosphate enzyme central" evidence="7">
    <location>
        <begin position="207"/>
        <end position="341"/>
    </location>
</feature>
<dbReference type="Pfam" id="PF02775">
    <property type="entry name" value="TPP_enzyme_C"/>
    <property type="match status" value="1"/>
</dbReference>
<dbReference type="EMBL" id="KZ678133">
    <property type="protein sequence ID" value="PSN69366.1"/>
    <property type="molecule type" value="Genomic_DNA"/>
</dbReference>
<feature type="domain" description="Thiamine pyrophosphate enzyme TPP-binding" evidence="8">
    <location>
        <begin position="407"/>
        <end position="541"/>
    </location>
</feature>
<evidence type="ECO:0000256" key="3">
    <source>
        <dbReference type="ARBA" id="ARBA00007812"/>
    </source>
</evidence>
<proteinExistence type="inferred from homology"/>
<organism evidence="10 11">
    <name type="scientific">Corynespora cassiicola Philippines</name>
    <dbReference type="NCBI Taxonomy" id="1448308"/>
    <lineage>
        <taxon>Eukaryota</taxon>
        <taxon>Fungi</taxon>
        <taxon>Dikarya</taxon>
        <taxon>Ascomycota</taxon>
        <taxon>Pezizomycotina</taxon>
        <taxon>Dothideomycetes</taxon>
        <taxon>Pleosporomycetidae</taxon>
        <taxon>Pleosporales</taxon>
        <taxon>Corynesporascaceae</taxon>
        <taxon>Corynespora</taxon>
    </lineage>
</organism>